<dbReference type="OrthoDB" id="4408248at2"/>
<protein>
    <submittedName>
        <fullName evidence="10">ATP-binding cassette domain-containing protein</fullName>
    </submittedName>
</protein>
<proteinExistence type="inferred from homology"/>
<comment type="similarity">
    <text evidence="1">Belongs to the ABC transporter superfamily. Drug exporter-2 (TC 3.A.1.117) family.</text>
</comment>
<keyword evidence="8" id="KW-0472">Membrane</keyword>
<evidence type="ECO:0000256" key="5">
    <source>
        <dbReference type="ARBA" id="ARBA00022741"/>
    </source>
</evidence>
<evidence type="ECO:0000256" key="6">
    <source>
        <dbReference type="ARBA" id="ARBA00022840"/>
    </source>
</evidence>
<dbReference type="InterPro" id="IPR027417">
    <property type="entry name" value="P-loop_NTPase"/>
</dbReference>
<dbReference type="InterPro" id="IPR003593">
    <property type="entry name" value="AAA+_ATPase"/>
</dbReference>
<keyword evidence="6 10" id="KW-0067">ATP-binding</keyword>
<dbReference type="SMART" id="SM00382">
    <property type="entry name" value="AAA"/>
    <property type="match status" value="1"/>
</dbReference>
<evidence type="ECO:0000256" key="7">
    <source>
        <dbReference type="ARBA" id="ARBA00022967"/>
    </source>
</evidence>
<name>A0A3N6TQJ4_9GAMM</name>
<evidence type="ECO:0000256" key="8">
    <source>
        <dbReference type="ARBA" id="ARBA00023136"/>
    </source>
</evidence>
<evidence type="ECO:0000256" key="3">
    <source>
        <dbReference type="ARBA" id="ARBA00022475"/>
    </source>
</evidence>
<gene>
    <name evidence="10" type="ORF">EB241_14880</name>
</gene>
<accession>A0A3N6TQJ4</accession>
<dbReference type="PROSITE" id="PS50893">
    <property type="entry name" value="ABC_TRANSPORTER_2"/>
    <property type="match status" value="1"/>
</dbReference>
<dbReference type="Proteomes" id="UP000279457">
    <property type="component" value="Unassembled WGS sequence"/>
</dbReference>
<keyword evidence="5" id="KW-0547">Nucleotide-binding</keyword>
<sequence>MSNILSLLNAQSIFFMQDDTMLLEPVSLAINAGEVLLVAGPSGCGKSTLLKILASLLTASGGEVLFNGQSLKGIAPEKYRQKVSYCFQTPMLFGETVHDNLAFPWLIRHKKVDVMVIKRWLHQVNLPVAILDKKPEQLSGGEKQRVALLRNLQFLPDVLLLDEATSALDEENKNLINQLISSLVQERGMAAISVSHDTAEICQAQRLLTLQKPVGSTAYASA</sequence>
<dbReference type="NCBIfam" id="NF007601">
    <property type="entry name" value="PRK10247.1"/>
    <property type="match status" value="1"/>
</dbReference>
<evidence type="ECO:0000259" key="9">
    <source>
        <dbReference type="PROSITE" id="PS50893"/>
    </source>
</evidence>
<dbReference type="GO" id="GO:0016887">
    <property type="term" value="F:ATP hydrolysis activity"/>
    <property type="evidence" value="ECO:0007669"/>
    <property type="project" value="InterPro"/>
</dbReference>
<dbReference type="InterPro" id="IPR003439">
    <property type="entry name" value="ABC_transporter-like_ATP-bd"/>
</dbReference>
<dbReference type="AlphaFoldDB" id="A0A3N6TQJ4"/>
<keyword evidence="3" id="KW-1003">Cell membrane</keyword>
<keyword evidence="7" id="KW-1278">Translocase</keyword>
<dbReference type="InterPro" id="IPR017871">
    <property type="entry name" value="ABC_transporter-like_CS"/>
</dbReference>
<keyword evidence="2" id="KW-0813">Transport</keyword>
<comment type="caution">
    <text evidence="10">The sequence shown here is derived from an EMBL/GenBank/DDBJ whole genome shotgun (WGS) entry which is preliminary data.</text>
</comment>
<dbReference type="Gene3D" id="3.40.50.300">
    <property type="entry name" value="P-loop containing nucleotide triphosphate hydrolases"/>
    <property type="match status" value="1"/>
</dbReference>
<dbReference type="PROSITE" id="PS00211">
    <property type="entry name" value="ABC_TRANSPORTER_1"/>
    <property type="match status" value="1"/>
</dbReference>
<dbReference type="EMBL" id="RHHM01000011">
    <property type="protein sequence ID" value="RQM37522.1"/>
    <property type="molecule type" value="Genomic_DNA"/>
</dbReference>
<keyword evidence="4" id="KW-0997">Cell inner membrane</keyword>
<evidence type="ECO:0000256" key="1">
    <source>
        <dbReference type="ARBA" id="ARBA00006526"/>
    </source>
</evidence>
<evidence type="ECO:0000256" key="2">
    <source>
        <dbReference type="ARBA" id="ARBA00022448"/>
    </source>
</evidence>
<dbReference type="GO" id="GO:0005524">
    <property type="term" value="F:ATP binding"/>
    <property type="evidence" value="ECO:0007669"/>
    <property type="project" value="UniProtKB-KW"/>
</dbReference>
<dbReference type="PANTHER" id="PTHR43423">
    <property type="entry name" value="ABC TRANSPORTER I FAMILY MEMBER 17"/>
    <property type="match status" value="1"/>
</dbReference>
<organism evidence="10 11">
    <name type="scientific">Erwinia psidii</name>
    <dbReference type="NCBI Taxonomy" id="69224"/>
    <lineage>
        <taxon>Bacteria</taxon>
        <taxon>Pseudomonadati</taxon>
        <taxon>Pseudomonadota</taxon>
        <taxon>Gammaproteobacteria</taxon>
        <taxon>Enterobacterales</taxon>
        <taxon>Erwiniaceae</taxon>
        <taxon>Erwinia</taxon>
    </lineage>
</organism>
<reference evidence="10 11" key="1">
    <citation type="submission" date="2018-10" db="EMBL/GenBank/DDBJ databases">
        <title>Draft genome sequence for the type isolate of Erwinia psidii, agent causal of bacterial blight in guava (Psidium guajava) and wilt and die-back of Eucalyptus spp.</title>
        <authorList>
            <person name="Hermenegildo P.S."/>
            <person name="Santos S.A."/>
            <person name="Guimaraes L.M.S."/>
            <person name="Vidigal P.M.P."/>
            <person name="Pereira I.C."/>
            <person name="Badel J.L."/>
            <person name="Alfenas-Zerbini P."/>
            <person name="Ferreira M.A.S.V."/>
            <person name="Alfenas A.C."/>
        </authorList>
    </citation>
    <scope>NUCLEOTIDE SEQUENCE [LARGE SCALE GENOMIC DNA]</scope>
    <source>
        <strain evidence="10 11">IBSBF 435</strain>
    </source>
</reference>
<dbReference type="PANTHER" id="PTHR43423:SF12">
    <property type="entry name" value="IRON EXPORT ATP-BINDING PROTEIN FETA-RELATED"/>
    <property type="match status" value="1"/>
</dbReference>
<keyword evidence="11" id="KW-1185">Reference proteome</keyword>
<dbReference type="RefSeq" id="WP_124233837.1">
    <property type="nucleotide sequence ID" value="NZ_RHHM01000011.1"/>
</dbReference>
<evidence type="ECO:0000256" key="4">
    <source>
        <dbReference type="ARBA" id="ARBA00022519"/>
    </source>
</evidence>
<dbReference type="SUPFAM" id="SSF52540">
    <property type="entry name" value="P-loop containing nucleoside triphosphate hydrolases"/>
    <property type="match status" value="1"/>
</dbReference>
<evidence type="ECO:0000313" key="10">
    <source>
        <dbReference type="EMBL" id="RQM37522.1"/>
    </source>
</evidence>
<dbReference type="Pfam" id="PF00005">
    <property type="entry name" value="ABC_tran"/>
    <property type="match status" value="1"/>
</dbReference>
<evidence type="ECO:0000313" key="11">
    <source>
        <dbReference type="Proteomes" id="UP000279457"/>
    </source>
</evidence>
<feature type="domain" description="ABC transporter" evidence="9">
    <location>
        <begin position="8"/>
        <end position="222"/>
    </location>
</feature>